<comment type="caution">
    <text evidence="3">The sequence shown here is derived from an EMBL/GenBank/DDBJ whole genome shotgun (WGS) entry which is preliminary data.</text>
</comment>
<feature type="chain" id="PRO_5046006622" evidence="2">
    <location>
        <begin position="22"/>
        <end position="448"/>
    </location>
</feature>
<keyword evidence="2" id="KW-0732">Signal</keyword>
<dbReference type="SUPFAM" id="SSF53850">
    <property type="entry name" value="Periplasmic binding protein-like II"/>
    <property type="match status" value="1"/>
</dbReference>
<dbReference type="EMBL" id="JBHSKM010000052">
    <property type="protein sequence ID" value="MFC5220670.1"/>
    <property type="molecule type" value="Genomic_DNA"/>
</dbReference>
<feature type="signal peptide" evidence="2">
    <location>
        <begin position="1"/>
        <end position="21"/>
    </location>
</feature>
<dbReference type="Pfam" id="PF01547">
    <property type="entry name" value="SBP_bac_1"/>
    <property type="match status" value="1"/>
</dbReference>
<name>A0ABW0CXI9_STRCD</name>
<accession>A0ABW0CXI9</accession>
<evidence type="ECO:0000313" key="4">
    <source>
        <dbReference type="Proteomes" id="UP001596263"/>
    </source>
</evidence>
<dbReference type="Gene3D" id="3.40.190.10">
    <property type="entry name" value="Periplasmic binding protein-like II"/>
    <property type="match status" value="1"/>
</dbReference>
<organism evidence="3 4">
    <name type="scientific">Streptomyces coerulescens</name>
    <dbReference type="NCBI Taxonomy" id="29304"/>
    <lineage>
        <taxon>Bacteria</taxon>
        <taxon>Bacillati</taxon>
        <taxon>Actinomycetota</taxon>
        <taxon>Actinomycetes</taxon>
        <taxon>Kitasatosporales</taxon>
        <taxon>Streptomycetaceae</taxon>
        <taxon>Streptomyces</taxon>
    </lineage>
</organism>
<evidence type="ECO:0000313" key="3">
    <source>
        <dbReference type="EMBL" id="MFC5220670.1"/>
    </source>
</evidence>
<sequence>MRGRIRALGAAAIVLTLGFTAACGDSGGVGGTDEAQQDKTKPGETVTLNYWTWFPLEATLKEAISAFEKANPGIKINLREFEAADYQKQLPLALNGGQSLDLVGVQISAMTNTVREQLRPVADWQDELPSGWRDQLNPTMVAQTEKAAKDGKLYSVPMGSIGSAVMLSNAAMLKQLGIPFPKTADELQAAVDKIKKAKSGVTPVVFTGEPYWQEEMLFTIAGQTSPSLSDDIFAGKKKWNDPELVNALKEYKSLFDKGIVSKSVLSLKGTRPTEQFTSGKAAFLVDGSWQSSMLSENYREANKIGLTDVGAGAFPVVGSGGSPAARGYAEGGLAIPKASKHVAEAAKFIEFMTLGAGVDTWSKDLVLVPAKDGFKPDENVLTSQAARDGYAAVSEAIGSAGSARNSNQSFLNQVEGNAILDVLRGQSTPQAAADKMQKEWASGRYDTQ</sequence>
<gene>
    <name evidence="3" type="ORF">ACFPQ9_43385</name>
</gene>
<dbReference type="PANTHER" id="PTHR43649:SF12">
    <property type="entry name" value="DIACETYLCHITOBIOSE BINDING PROTEIN DASA"/>
    <property type="match status" value="1"/>
</dbReference>
<dbReference type="InterPro" id="IPR050490">
    <property type="entry name" value="Bact_solute-bd_prot1"/>
</dbReference>
<feature type="region of interest" description="Disordered" evidence="1">
    <location>
        <begin position="428"/>
        <end position="448"/>
    </location>
</feature>
<dbReference type="Proteomes" id="UP001596263">
    <property type="component" value="Unassembled WGS sequence"/>
</dbReference>
<dbReference type="InterPro" id="IPR006059">
    <property type="entry name" value="SBP"/>
</dbReference>
<evidence type="ECO:0000256" key="1">
    <source>
        <dbReference type="SAM" id="MobiDB-lite"/>
    </source>
</evidence>
<dbReference type="PANTHER" id="PTHR43649">
    <property type="entry name" value="ARABINOSE-BINDING PROTEIN-RELATED"/>
    <property type="match status" value="1"/>
</dbReference>
<evidence type="ECO:0000256" key="2">
    <source>
        <dbReference type="SAM" id="SignalP"/>
    </source>
</evidence>
<protein>
    <submittedName>
        <fullName evidence="3">ABC transporter substrate-binding protein</fullName>
    </submittedName>
</protein>
<keyword evidence="4" id="KW-1185">Reference proteome</keyword>
<dbReference type="PROSITE" id="PS51257">
    <property type="entry name" value="PROKAR_LIPOPROTEIN"/>
    <property type="match status" value="1"/>
</dbReference>
<reference evidence="4" key="1">
    <citation type="journal article" date="2019" name="Int. J. Syst. Evol. Microbiol.">
        <title>The Global Catalogue of Microorganisms (GCM) 10K type strain sequencing project: providing services to taxonomists for standard genome sequencing and annotation.</title>
        <authorList>
            <consortium name="The Broad Institute Genomics Platform"/>
            <consortium name="The Broad Institute Genome Sequencing Center for Infectious Disease"/>
            <person name="Wu L."/>
            <person name="Ma J."/>
        </authorList>
    </citation>
    <scope>NUCLEOTIDE SEQUENCE [LARGE SCALE GENOMIC DNA]</scope>
    <source>
        <strain evidence="4">KCTC 42586</strain>
    </source>
</reference>
<proteinExistence type="predicted"/>
<dbReference type="RefSeq" id="WP_380865757.1">
    <property type="nucleotide sequence ID" value="NZ_JBHSKM010000052.1"/>
</dbReference>